<evidence type="ECO:0000313" key="2">
    <source>
        <dbReference type="Proteomes" id="UP001164539"/>
    </source>
</evidence>
<accession>A0ACC1Y4N7</accession>
<gene>
    <name evidence="1" type="ORF">OWV82_010093</name>
</gene>
<dbReference type="EMBL" id="CM051398">
    <property type="protein sequence ID" value="KAJ4718408.1"/>
    <property type="molecule type" value="Genomic_DNA"/>
</dbReference>
<evidence type="ECO:0000313" key="1">
    <source>
        <dbReference type="EMBL" id="KAJ4718408.1"/>
    </source>
</evidence>
<organism evidence="1 2">
    <name type="scientific">Melia azedarach</name>
    <name type="common">Chinaberry tree</name>
    <dbReference type="NCBI Taxonomy" id="155640"/>
    <lineage>
        <taxon>Eukaryota</taxon>
        <taxon>Viridiplantae</taxon>
        <taxon>Streptophyta</taxon>
        <taxon>Embryophyta</taxon>
        <taxon>Tracheophyta</taxon>
        <taxon>Spermatophyta</taxon>
        <taxon>Magnoliopsida</taxon>
        <taxon>eudicotyledons</taxon>
        <taxon>Gunneridae</taxon>
        <taxon>Pentapetalae</taxon>
        <taxon>rosids</taxon>
        <taxon>malvids</taxon>
        <taxon>Sapindales</taxon>
        <taxon>Meliaceae</taxon>
        <taxon>Melia</taxon>
    </lineage>
</organism>
<proteinExistence type="predicted"/>
<keyword evidence="2" id="KW-1185">Reference proteome</keyword>
<reference evidence="1 2" key="1">
    <citation type="journal article" date="2023" name="Science">
        <title>Complex scaffold remodeling in plant triterpene biosynthesis.</title>
        <authorList>
            <person name="De La Pena R."/>
            <person name="Hodgson H."/>
            <person name="Liu J.C."/>
            <person name="Stephenson M.J."/>
            <person name="Martin A.C."/>
            <person name="Owen C."/>
            <person name="Harkess A."/>
            <person name="Leebens-Mack J."/>
            <person name="Jimenez L.E."/>
            <person name="Osbourn A."/>
            <person name="Sattely E.S."/>
        </authorList>
    </citation>
    <scope>NUCLEOTIDE SEQUENCE [LARGE SCALE GENOMIC DNA]</scope>
    <source>
        <strain evidence="2">cv. JPN11</strain>
        <tissue evidence="1">Leaf</tissue>
    </source>
</reference>
<name>A0ACC1Y4N7_MELAZ</name>
<sequence length="382" mass="41300">MQQTKEQVPAATSAAGKHGTEKQRLSLRDAKVKDLTGDKRRLVEVPYTASLAQTMNALVANKVVALPVAAPPGQWIGAGGSMILESDKQTGAVRKHYIGMLTMLDILAHIAGDDQINGGDGVSDLDQKMSVPVSSIIGHCLEGLSLWTLNPHTSIVDCMEVFGKGVHRTLVPTDSHMENVSGVELVESATSYQMLTQMDLLRFLMSHASELEGIISHSVGELGAANENVFAITERTKVIDAIKCMKAALLQAVPIVKSSVTHEEDPKQLINGKGRQLIGTFSATDLRGCHLAALQTWLPLPAQEFTEKISTSSLLSPSGTPTPQRELVTCQVDSPLYEVMNKALTKHVHRVWVVDRQGYLVGLVSLTDIIRVLRASLLGYSQ</sequence>
<protein>
    <submittedName>
        <fullName evidence="1">SNF1-related protein kinase regulatory subunit gamma-like PV42a</fullName>
    </submittedName>
</protein>
<comment type="caution">
    <text evidence="1">The sequence shown here is derived from an EMBL/GenBank/DDBJ whole genome shotgun (WGS) entry which is preliminary data.</text>
</comment>
<dbReference type="Proteomes" id="UP001164539">
    <property type="component" value="Chromosome 5"/>
</dbReference>